<name>A0AAV7T3Z9_PLEWA</name>
<reference evidence="1" key="1">
    <citation type="journal article" date="2022" name="bioRxiv">
        <title>Sequencing and chromosome-scale assembly of the giantPleurodeles waltlgenome.</title>
        <authorList>
            <person name="Brown T."/>
            <person name="Elewa A."/>
            <person name="Iarovenko S."/>
            <person name="Subramanian E."/>
            <person name="Araus A.J."/>
            <person name="Petzold A."/>
            <person name="Susuki M."/>
            <person name="Suzuki K.-i.T."/>
            <person name="Hayashi T."/>
            <person name="Toyoda A."/>
            <person name="Oliveira C."/>
            <person name="Osipova E."/>
            <person name="Leigh N.D."/>
            <person name="Simon A."/>
            <person name="Yun M.H."/>
        </authorList>
    </citation>
    <scope>NUCLEOTIDE SEQUENCE</scope>
    <source>
        <strain evidence="1">20211129_DDA</strain>
        <tissue evidence="1">Liver</tissue>
    </source>
</reference>
<evidence type="ECO:0008006" key="3">
    <source>
        <dbReference type="Google" id="ProtNLM"/>
    </source>
</evidence>
<dbReference type="Proteomes" id="UP001066276">
    <property type="component" value="Chromosome 4_1"/>
</dbReference>
<evidence type="ECO:0000313" key="1">
    <source>
        <dbReference type="EMBL" id="KAJ1171178.1"/>
    </source>
</evidence>
<evidence type="ECO:0000313" key="2">
    <source>
        <dbReference type="Proteomes" id="UP001066276"/>
    </source>
</evidence>
<organism evidence="1 2">
    <name type="scientific">Pleurodeles waltl</name>
    <name type="common">Iberian ribbed newt</name>
    <dbReference type="NCBI Taxonomy" id="8319"/>
    <lineage>
        <taxon>Eukaryota</taxon>
        <taxon>Metazoa</taxon>
        <taxon>Chordata</taxon>
        <taxon>Craniata</taxon>
        <taxon>Vertebrata</taxon>
        <taxon>Euteleostomi</taxon>
        <taxon>Amphibia</taxon>
        <taxon>Batrachia</taxon>
        <taxon>Caudata</taxon>
        <taxon>Salamandroidea</taxon>
        <taxon>Salamandridae</taxon>
        <taxon>Pleurodelinae</taxon>
        <taxon>Pleurodeles</taxon>
    </lineage>
</organism>
<keyword evidence="2" id="KW-1185">Reference proteome</keyword>
<comment type="caution">
    <text evidence="1">The sequence shown here is derived from an EMBL/GenBank/DDBJ whole genome shotgun (WGS) entry which is preliminary data.</text>
</comment>
<protein>
    <recommendedName>
        <fullName evidence="3">t-SNARE coiled-coil homology domain-containing protein</fullName>
    </recommendedName>
</protein>
<accession>A0AAV7T3Z9</accession>
<dbReference type="AlphaFoldDB" id="A0AAV7T3Z9"/>
<gene>
    <name evidence="1" type="ORF">NDU88_003048</name>
</gene>
<dbReference type="EMBL" id="JANPWB010000007">
    <property type="protein sequence ID" value="KAJ1171178.1"/>
    <property type="molecule type" value="Genomic_DNA"/>
</dbReference>
<sequence length="140" mass="15265">MLVLAEEPSSAEPLAAIQGSRVVLERKIEAVAVEMNLLWTDLRKVSDKVKVAEGSIVDLQMEMVGDMGQGWHGRSVRSPRGAACASGVDDMDWRKRRESQTQISAQRADISNGRVENQQDDTMAVVVPEMAADSIEPSDA</sequence>
<proteinExistence type="predicted"/>